<dbReference type="Gramene" id="Ma06_t06820.1">
    <property type="protein sequence ID" value="Ma06_p06820.1"/>
    <property type="gene ID" value="Ma06_g06820"/>
</dbReference>
<evidence type="ECO:0000313" key="3">
    <source>
        <dbReference type="EnsemblPlants" id="Ma06_p06820.1"/>
    </source>
</evidence>
<reference evidence="3" key="2">
    <citation type="submission" date="2021-05" db="UniProtKB">
        <authorList>
            <consortium name="EnsemblPlants"/>
        </authorList>
    </citation>
    <scope>IDENTIFICATION</scope>
    <source>
        <strain evidence="3">subsp. malaccensis</strain>
    </source>
</reference>
<feature type="signal peptide" evidence="1">
    <location>
        <begin position="1"/>
        <end position="17"/>
    </location>
</feature>
<keyword evidence="1" id="KW-0732">Signal</keyword>
<keyword evidence="4" id="KW-1185">Reference proteome</keyword>
<reference evidence="2" key="1">
    <citation type="submission" date="2021-03" db="EMBL/GenBank/DDBJ databases">
        <authorList>
            <consortium name="Genoscope - CEA"/>
            <person name="William W."/>
        </authorList>
    </citation>
    <scope>NUCLEOTIDE SEQUENCE</scope>
    <source>
        <strain evidence="2">Doubled-haploid Pahang</strain>
    </source>
</reference>
<organism evidence="3 4">
    <name type="scientific">Musa acuminata subsp. malaccensis</name>
    <name type="common">Wild banana</name>
    <name type="synonym">Musa malaccensis</name>
    <dbReference type="NCBI Taxonomy" id="214687"/>
    <lineage>
        <taxon>Eukaryota</taxon>
        <taxon>Viridiplantae</taxon>
        <taxon>Streptophyta</taxon>
        <taxon>Embryophyta</taxon>
        <taxon>Tracheophyta</taxon>
        <taxon>Spermatophyta</taxon>
        <taxon>Magnoliopsida</taxon>
        <taxon>Liliopsida</taxon>
        <taxon>Zingiberales</taxon>
        <taxon>Musaceae</taxon>
        <taxon>Musa</taxon>
    </lineage>
</organism>
<sequence>MVWFAAALSIITDLAMNTTINRSVHPLYHPHTSPLSSSSSLSFHERFILANSAPLAYCVSLFPHLNACNYVITVKVMWAEQSSLDCNSPFPQ</sequence>
<name>A0A804JDG2_MUSAM</name>
<evidence type="ECO:0000256" key="1">
    <source>
        <dbReference type="SAM" id="SignalP"/>
    </source>
</evidence>
<protein>
    <submittedName>
        <fullName evidence="2">(wild Malaysian banana) hypothetical protein</fullName>
    </submittedName>
</protein>
<accession>A0A804JDG2</accession>
<dbReference type="AlphaFoldDB" id="A0A804JDG2"/>
<gene>
    <name evidence="2" type="ORF">GSMUA_152950.1</name>
</gene>
<dbReference type="Proteomes" id="UP000012960">
    <property type="component" value="Unplaced"/>
</dbReference>
<dbReference type="EnsemblPlants" id="Ma06_t06820.1">
    <property type="protein sequence ID" value="Ma06_p06820.1"/>
    <property type="gene ID" value="Ma06_g06820"/>
</dbReference>
<evidence type="ECO:0000313" key="2">
    <source>
        <dbReference type="EMBL" id="CAG1845500.1"/>
    </source>
</evidence>
<feature type="chain" id="PRO_5036219920" evidence="1">
    <location>
        <begin position="18"/>
        <end position="92"/>
    </location>
</feature>
<dbReference type="InParanoid" id="A0A804JDG2"/>
<proteinExistence type="predicted"/>
<evidence type="ECO:0000313" key="4">
    <source>
        <dbReference type="Proteomes" id="UP000012960"/>
    </source>
</evidence>
<dbReference type="EMBL" id="HG996471">
    <property type="protein sequence ID" value="CAG1845500.1"/>
    <property type="molecule type" value="Genomic_DNA"/>
</dbReference>